<evidence type="ECO:0000256" key="5">
    <source>
        <dbReference type="ARBA" id="ARBA00022519"/>
    </source>
</evidence>
<gene>
    <name evidence="10" type="primary">lptF</name>
    <name evidence="10" type="ORF">GCM10023337_06490</name>
</gene>
<evidence type="ECO:0000256" key="1">
    <source>
        <dbReference type="ARBA" id="ARBA00004429"/>
    </source>
</evidence>
<feature type="transmembrane region" description="Helical" evidence="9">
    <location>
        <begin position="48"/>
        <end position="78"/>
    </location>
</feature>
<evidence type="ECO:0000313" key="11">
    <source>
        <dbReference type="Proteomes" id="UP001500227"/>
    </source>
</evidence>
<organism evidence="10 11">
    <name type="scientific">Paenalcaligenes hermetiae</name>
    <dbReference type="NCBI Taxonomy" id="1157987"/>
    <lineage>
        <taxon>Bacteria</taxon>
        <taxon>Pseudomonadati</taxon>
        <taxon>Pseudomonadota</taxon>
        <taxon>Betaproteobacteria</taxon>
        <taxon>Burkholderiales</taxon>
        <taxon>Alcaligenaceae</taxon>
        <taxon>Paenalcaligenes</taxon>
    </lineage>
</organism>
<keyword evidence="11" id="KW-1185">Reference proteome</keyword>
<proteinExistence type="predicted"/>
<reference evidence="11" key="1">
    <citation type="journal article" date="2019" name="Int. J. Syst. Evol. Microbiol.">
        <title>The Global Catalogue of Microorganisms (GCM) 10K type strain sequencing project: providing services to taxonomists for standard genome sequencing and annotation.</title>
        <authorList>
            <consortium name="The Broad Institute Genomics Platform"/>
            <consortium name="The Broad Institute Genome Sequencing Center for Infectious Disease"/>
            <person name="Wu L."/>
            <person name="Ma J."/>
        </authorList>
    </citation>
    <scope>NUCLEOTIDE SEQUENCE [LARGE SCALE GENOMIC DNA]</scope>
    <source>
        <strain evidence="11">JCM 18423</strain>
    </source>
</reference>
<evidence type="ECO:0000256" key="7">
    <source>
        <dbReference type="ARBA" id="ARBA00022989"/>
    </source>
</evidence>
<evidence type="ECO:0000256" key="4">
    <source>
        <dbReference type="ARBA" id="ARBA00022475"/>
    </source>
</evidence>
<evidence type="ECO:0000313" key="10">
    <source>
        <dbReference type="EMBL" id="GAA5086655.1"/>
    </source>
</evidence>
<evidence type="ECO:0000256" key="9">
    <source>
        <dbReference type="SAM" id="Phobius"/>
    </source>
</evidence>
<evidence type="ECO:0000256" key="3">
    <source>
        <dbReference type="ARBA" id="ARBA00022448"/>
    </source>
</evidence>
<evidence type="ECO:0000256" key="8">
    <source>
        <dbReference type="ARBA" id="ARBA00023136"/>
    </source>
</evidence>
<dbReference type="RefSeq" id="WP_345369558.1">
    <property type="nucleotide sequence ID" value="NZ_BAABKD010000002.1"/>
</dbReference>
<comment type="caution">
    <text evidence="10">The sequence shown here is derived from an EMBL/GenBank/DDBJ whole genome shotgun (WGS) entry which is preliminary data.</text>
</comment>
<feature type="transmembrane region" description="Helical" evidence="9">
    <location>
        <begin position="275"/>
        <end position="296"/>
    </location>
</feature>
<dbReference type="PANTHER" id="PTHR33529:SF7">
    <property type="entry name" value="LIPOPOLYSACCHARIDE EXPORT SYSTEM PERMEASE PROTEIN LPTF"/>
    <property type="match status" value="1"/>
</dbReference>
<dbReference type="NCBIfam" id="TIGR04407">
    <property type="entry name" value="LptF_YjgP"/>
    <property type="match status" value="1"/>
</dbReference>
<name>A0ABP9LZU9_9BURK</name>
<comment type="subcellular location">
    <subcellularLocation>
        <location evidence="1">Cell inner membrane</location>
        <topology evidence="1">Multi-pass membrane protein</topology>
    </subcellularLocation>
</comment>
<keyword evidence="6 9" id="KW-0812">Transmembrane</keyword>
<dbReference type="PANTHER" id="PTHR33529">
    <property type="entry name" value="SLR0882 PROTEIN-RELATED"/>
    <property type="match status" value="1"/>
</dbReference>
<feature type="transmembrane region" description="Helical" evidence="9">
    <location>
        <begin position="99"/>
        <end position="121"/>
    </location>
</feature>
<sequence>MSLFKRTVISEILSHAGVVLSTLLIVWLSVLLVRLLGEAAGGSIGPEVVLSLAVFSSLTALPVILTVSLFIAVLSTVTRSYRESEMVVWFTSGLSLRDWVRPVLFCVVPVALLILLLTFYASPWAYRQMSEYRQRYELRSDLSKVTVGQFIETENGQRVFFTESPESADDELGKVVARVIDENGWVSVITADSAHVETQANEDRFLVLSQGQRYDVRPDDAQLRLVHFENYGVRLESKDDQSHPDAIRAKAEQQIKGRPTEQLIQDQTDKARAQIMWRLAMPLAILNLCLLAIPLGAVNPRLGKSGDVLFAGLIGLLYMNLINLSRGWIANGVLDMWLGGLGVHAVFFGFMLWMFWLRLRIKAPKNTVKSS</sequence>
<keyword evidence="8 9" id="KW-0472">Membrane</keyword>
<protein>
    <recommendedName>
        <fullName evidence="2">Lipopolysaccharide export system permease protein LptF</fullName>
    </recommendedName>
</protein>
<feature type="transmembrane region" description="Helical" evidence="9">
    <location>
        <begin position="12"/>
        <end position="36"/>
    </location>
</feature>
<dbReference type="InterPro" id="IPR005495">
    <property type="entry name" value="LptG/LptF_permease"/>
</dbReference>
<keyword evidence="7 9" id="KW-1133">Transmembrane helix</keyword>
<keyword evidence="5" id="KW-0997">Cell inner membrane</keyword>
<feature type="transmembrane region" description="Helical" evidence="9">
    <location>
        <begin position="308"/>
        <end position="330"/>
    </location>
</feature>
<dbReference type="Pfam" id="PF03739">
    <property type="entry name" value="LptF_LptG"/>
    <property type="match status" value="1"/>
</dbReference>
<accession>A0ABP9LZU9</accession>
<keyword evidence="4" id="KW-1003">Cell membrane</keyword>
<dbReference type="InterPro" id="IPR030922">
    <property type="entry name" value="LptF"/>
</dbReference>
<feature type="transmembrane region" description="Helical" evidence="9">
    <location>
        <begin position="336"/>
        <end position="357"/>
    </location>
</feature>
<evidence type="ECO:0000256" key="2">
    <source>
        <dbReference type="ARBA" id="ARBA00014213"/>
    </source>
</evidence>
<dbReference type="EMBL" id="BAABKD010000002">
    <property type="protein sequence ID" value="GAA5086655.1"/>
    <property type="molecule type" value="Genomic_DNA"/>
</dbReference>
<evidence type="ECO:0000256" key="6">
    <source>
        <dbReference type="ARBA" id="ARBA00022692"/>
    </source>
</evidence>
<keyword evidence="3" id="KW-0813">Transport</keyword>
<dbReference type="Proteomes" id="UP001500227">
    <property type="component" value="Unassembled WGS sequence"/>
</dbReference>